<evidence type="ECO:0000313" key="1">
    <source>
        <dbReference type="EMBL" id="CDW39990.1"/>
    </source>
</evidence>
<name>A0A0K2UPL9_LEPSM</name>
<protein>
    <submittedName>
        <fullName evidence="1">Uncharacterized protein</fullName>
    </submittedName>
</protein>
<organism evidence="1">
    <name type="scientific">Lepeophtheirus salmonis</name>
    <name type="common">Salmon louse</name>
    <name type="synonym">Caligus salmonis</name>
    <dbReference type="NCBI Taxonomy" id="72036"/>
    <lineage>
        <taxon>Eukaryota</taxon>
        <taxon>Metazoa</taxon>
        <taxon>Ecdysozoa</taxon>
        <taxon>Arthropoda</taxon>
        <taxon>Crustacea</taxon>
        <taxon>Multicrustacea</taxon>
        <taxon>Hexanauplia</taxon>
        <taxon>Copepoda</taxon>
        <taxon>Siphonostomatoida</taxon>
        <taxon>Caligidae</taxon>
        <taxon>Lepeophtheirus</taxon>
    </lineage>
</organism>
<accession>A0A0K2UPL9</accession>
<reference evidence="1" key="1">
    <citation type="submission" date="2014-05" db="EMBL/GenBank/DDBJ databases">
        <authorList>
            <person name="Chronopoulou M."/>
        </authorList>
    </citation>
    <scope>NUCLEOTIDE SEQUENCE</scope>
    <source>
        <tissue evidence="1">Whole organism</tissue>
    </source>
</reference>
<sequence>ILAGGNGQCIHRSPSLLGSEIAELPKSSQALCKLYRCHPGVSTSCYFQYLREWSSKRNVSTTEIVEDRRLRTANSEACLQLKVTNYEPQIRKLSQVKKGEGSH</sequence>
<dbReference type="EMBL" id="HACA01022629">
    <property type="protein sequence ID" value="CDW39990.1"/>
    <property type="molecule type" value="Transcribed_RNA"/>
</dbReference>
<dbReference type="AlphaFoldDB" id="A0A0K2UPL9"/>
<feature type="non-terminal residue" evidence="1">
    <location>
        <position position="1"/>
    </location>
</feature>
<proteinExistence type="predicted"/>